<dbReference type="AlphaFoldDB" id="A0AB73FGA2"/>
<reference evidence="1 2" key="1">
    <citation type="submission" date="2015-10" db="EMBL/GenBank/DDBJ databases">
        <title>The utility of whole genome sequencing in characterizing Acinetobacter epidemiology and analyzing hospital outbreaks.</title>
        <authorList>
            <person name="Ozer E.A."/>
            <person name="Fitzpatrick M.A."/>
            <person name="Hauser A.R."/>
        </authorList>
    </citation>
    <scope>NUCLEOTIDE SEQUENCE [LARGE SCALE GENOMIC DNA]</scope>
    <source>
        <strain evidence="1 2">ABBL059</strain>
    </source>
</reference>
<dbReference type="Proteomes" id="UP000051322">
    <property type="component" value="Unassembled WGS sequence"/>
</dbReference>
<dbReference type="RefSeq" id="WP_057692600.1">
    <property type="nucleotide sequence ID" value="NZ_LLFE01000011.1"/>
</dbReference>
<evidence type="ECO:0000313" key="1">
    <source>
        <dbReference type="EMBL" id="KQD22042.1"/>
    </source>
</evidence>
<protein>
    <submittedName>
        <fullName evidence="1">Uncharacterized protein</fullName>
    </submittedName>
</protein>
<accession>A0AB73FGA2</accession>
<proteinExistence type="predicted"/>
<name>A0AB73FGA2_ACIBA</name>
<organism evidence="1 2">
    <name type="scientific">Acinetobacter baumannii</name>
    <dbReference type="NCBI Taxonomy" id="470"/>
    <lineage>
        <taxon>Bacteria</taxon>
        <taxon>Pseudomonadati</taxon>
        <taxon>Pseudomonadota</taxon>
        <taxon>Gammaproteobacteria</taxon>
        <taxon>Moraxellales</taxon>
        <taxon>Moraxellaceae</taxon>
        <taxon>Acinetobacter</taxon>
        <taxon>Acinetobacter calcoaceticus/baumannii complex</taxon>
    </lineage>
</organism>
<dbReference type="EMBL" id="LLFE01000011">
    <property type="protein sequence ID" value="KQD22042.1"/>
    <property type="molecule type" value="Genomic_DNA"/>
</dbReference>
<comment type="caution">
    <text evidence="1">The sequence shown here is derived from an EMBL/GenBank/DDBJ whole genome shotgun (WGS) entry which is preliminary data.</text>
</comment>
<evidence type="ECO:0000313" key="2">
    <source>
        <dbReference type="Proteomes" id="UP000051322"/>
    </source>
</evidence>
<gene>
    <name evidence="1" type="ORF">APD06_01880</name>
</gene>
<sequence length="85" mass="9778">MKPEQFIREWGIEYSRKYVALAESEGDILPWEKQLKQLIASLDLINHMGGLSEVKRKFRDNGSCHGERMKALIKDHESIYGGGDE</sequence>